<dbReference type="RefSeq" id="WP_089337414.1">
    <property type="nucleotide sequence ID" value="NZ_FZNO01000016.1"/>
</dbReference>
<dbReference type="AlphaFoldDB" id="A0A238Y0F4"/>
<feature type="domain" description="Mycothiol-dependent maleylpyruvate isomerase metal-binding" evidence="1">
    <location>
        <begin position="12"/>
        <end position="97"/>
    </location>
</feature>
<dbReference type="InterPro" id="IPR034660">
    <property type="entry name" value="DinB/YfiT-like"/>
</dbReference>
<proteinExistence type="predicted"/>
<gene>
    <name evidence="2" type="ORF">SAMN06272737_11696</name>
</gene>
<name>A0A238Y0F4_9ACTN</name>
<dbReference type="EMBL" id="FZNO01000016">
    <property type="protein sequence ID" value="SNR63779.1"/>
    <property type="molecule type" value="Genomic_DNA"/>
</dbReference>
<accession>A0A238Y0F4</accession>
<dbReference type="Gene3D" id="1.20.120.450">
    <property type="entry name" value="dinb family like domain"/>
    <property type="match status" value="1"/>
</dbReference>
<dbReference type="SUPFAM" id="SSF109854">
    <property type="entry name" value="DinB/YfiT-like putative metalloenzymes"/>
    <property type="match status" value="1"/>
</dbReference>
<dbReference type="GO" id="GO:0046872">
    <property type="term" value="F:metal ion binding"/>
    <property type="evidence" value="ECO:0007669"/>
    <property type="project" value="InterPro"/>
</dbReference>
<dbReference type="InterPro" id="IPR024344">
    <property type="entry name" value="MDMPI_metal-binding"/>
</dbReference>
<dbReference type="Pfam" id="PF11716">
    <property type="entry name" value="MDMPI_N"/>
    <property type="match status" value="1"/>
</dbReference>
<evidence type="ECO:0000313" key="3">
    <source>
        <dbReference type="Proteomes" id="UP000198403"/>
    </source>
</evidence>
<protein>
    <submittedName>
        <fullName evidence="2">TIGR03083 family protein</fullName>
    </submittedName>
</protein>
<organism evidence="2 3">
    <name type="scientific">Blastococcus mobilis</name>
    <dbReference type="NCBI Taxonomy" id="1938746"/>
    <lineage>
        <taxon>Bacteria</taxon>
        <taxon>Bacillati</taxon>
        <taxon>Actinomycetota</taxon>
        <taxon>Actinomycetes</taxon>
        <taxon>Geodermatophilales</taxon>
        <taxon>Geodermatophilaceae</taxon>
        <taxon>Blastococcus</taxon>
    </lineage>
</organism>
<keyword evidence="3" id="KW-1185">Reference proteome</keyword>
<reference evidence="2 3" key="1">
    <citation type="submission" date="2017-06" db="EMBL/GenBank/DDBJ databases">
        <authorList>
            <person name="Kim H.J."/>
            <person name="Triplett B.A."/>
        </authorList>
    </citation>
    <scope>NUCLEOTIDE SEQUENCE [LARGE SCALE GENOMIC DNA]</scope>
    <source>
        <strain evidence="2 3">DSM 44272</strain>
    </source>
</reference>
<dbReference type="InterPro" id="IPR017517">
    <property type="entry name" value="Maleyloyr_isom"/>
</dbReference>
<evidence type="ECO:0000313" key="2">
    <source>
        <dbReference type="EMBL" id="SNR63779.1"/>
    </source>
</evidence>
<sequence length="209" mass="23098">MSEAEIRAAVVAERREQVDLYSTLTEEQWDLPSLCAGWRVREVLAHTTMPFRYSLRRVAWEIAKARGSFDRMADRRARIDARQLSSAQLWESLRDNIEHPWSPPGGGPLGALSHDVIHGLDVSTPLGLDHHASSDRVGLVLAGLRPRNIAYFGVDLDGVQLRATDIDWSYGSGTPLHGRAQDLLLLLCGRRVAAGRLEGPAAPRFTTAT</sequence>
<dbReference type="OrthoDB" id="5178565at2"/>
<dbReference type="Proteomes" id="UP000198403">
    <property type="component" value="Unassembled WGS sequence"/>
</dbReference>
<dbReference type="NCBIfam" id="TIGR03083">
    <property type="entry name" value="maleylpyruvate isomerase family mycothiol-dependent enzyme"/>
    <property type="match status" value="1"/>
</dbReference>
<evidence type="ECO:0000259" key="1">
    <source>
        <dbReference type="Pfam" id="PF11716"/>
    </source>
</evidence>